<keyword evidence="1" id="KW-0479">Metal-binding</keyword>
<dbReference type="PANTHER" id="PTHR41677:SF1">
    <property type="entry name" value="FE2OG DIOXYGENASE DOMAIN-CONTAINING PROTEIN"/>
    <property type="match status" value="1"/>
</dbReference>
<dbReference type="Proteomes" id="UP000295783">
    <property type="component" value="Unassembled WGS sequence"/>
</dbReference>
<dbReference type="OrthoDB" id="8985754at2"/>
<dbReference type="InterPro" id="IPR005123">
    <property type="entry name" value="Oxoglu/Fe-dep_dioxygenase_dom"/>
</dbReference>
<dbReference type="EMBL" id="SNYW01000008">
    <property type="protein sequence ID" value="TDQ82296.1"/>
    <property type="molecule type" value="Genomic_DNA"/>
</dbReference>
<comment type="caution">
    <text evidence="3">The sequence shown here is derived from an EMBL/GenBank/DDBJ whole genome shotgun (WGS) entry which is preliminary data.</text>
</comment>
<accession>A0A4R6WR56</accession>
<gene>
    <name evidence="3" type="ORF">A8950_2118</name>
</gene>
<evidence type="ECO:0000259" key="2">
    <source>
        <dbReference type="PROSITE" id="PS51471"/>
    </source>
</evidence>
<comment type="similarity">
    <text evidence="1">Belongs to the iron/ascorbate-dependent oxidoreductase family.</text>
</comment>
<sequence>MAEAALLELPAVPPQGYPPLEREPAFDPARHLQLERPDRITTLAELGYGANEIAACPSDFGITSCFRILSDEGAAALLEVCRALAPYATSSGRIPRKVRGAVFQSKFLRDLCLSREVTDFLGEVAGLKLLPHSIPHHLGHINLNPLEVGQNVDKWHVDTLRVDYVLFVTDPATIRGGEFQFFKGTKHEIAELHRDGKAPPPERVVTPRIPGPGYAVLQQGNMVVHRAAALKSAGERITMVNGYVPRDAEFPDYNRFDQIYHADPAHVAASEYARHVAWTGRERLQAFIDQGIYTEDRAALADRLEKVADYLARAGADIRNAGAGKLEHFGDG</sequence>
<evidence type="ECO:0000313" key="3">
    <source>
        <dbReference type="EMBL" id="TDQ82296.1"/>
    </source>
</evidence>
<dbReference type="PANTHER" id="PTHR41677">
    <property type="entry name" value="YALI0B19030P"/>
    <property type="match status" value="1"/>
</dbReference>
<dbReference type="GO" id="GO:0046872">
    <property type="term" value="F:metal ion binding"/>
    <property type="evidence" value="ECO:0007669"/>
    <property type="project" value="UniProtKB-KW"/>
</dbReference>
<keyword evidence="1" id="KW-0560">Oxidoreductase</keyword>
<evidence type="ECO:0000256" key="1">
    <source>
        <dbReference type="RuleBase" id="RU003682"/>
    </source>
</evidence>
<keyword evidence="4" id="KW-1185">Reference proteome</keyword>
<dbReference type="AlphaFoldDB" id="A0A4R6WR56"/>
<feature type="domain" description="Fe2OG dioxygenase" evidence="2">
    <location>
        <begin position="134"/>
        <end position="245"/>
    </location>
</feature>
<organism evidence="3 4">
    <name type="scientific">Dongia mobilis</name>
    <dbReference type="NCBI Taxonomy" id="578943"/>
    <lineage>
        <taxon>Bacteria</taxon>
        <taxon>Pseudomonadati</taxon>
        <taxon>Pseudomonadota</taxon>
        <taxon>Alphaproteobacteria</taxon>
        <taxon>Rhodospirillales</taxon>
        <taxon>Dongiaceae</taxon>
        <taxon>Dongia</taxon>
    </lineage>
</organism>
<dbReference type="RefSeq" id="WP_133613585.1">
    <property type="nucleotide sequence ID" value="NZ_SNYW01000008.1"/>
</dbReference>
<protein>
    <recommendedName>
        <fullName evidence="2">Fe2OG dioxygenase domain-containing protein</fullName>
    </recommendedName>
</protein>
<dbReference type="SUPFAM" id="SSF51197">
    <property type="entry name" value="Clavaminate synthase-like"/>
    <property type="match status" value="1"/>
</dbReference>
<proteinExistence type="inferred from homology"/>
<keyword evidence="1" id="KW-0408">Iron</keyword>
<reference evidence="3 4" key="1">
    <citation type="submission" date="2019-03" db="EMBL/GenBank/DDBJ databases">
        <title>Genomic Encyclopedia of Type Strains, Phase III (KMG-III): the genomes of soil and plant-associated and newly described type strains.</title>
        <authorList>
            <person name="Whitman W."/>
        </authorList>
    </citation>
    <scope>NUCLEOTIDE SEQUENCE [LARGE SCALE GENOMIC DNA]</scope>
    <source>
        <strain evidence="3 4">CGMCC 1.7660</strain>
    </source>
</reference>
<dbReference type="GO" id="GO:0016491">
    <property type="term" value="F:oxidoreductase activity"/>
    <property type="evidence" value="ECO:0007669"/>
    <property type="project" value="UniProtKB-KW"/>
</dbReference>
<dbReference type="PROSITE" id="PS51471">
    <property type="entry name" value="FE2OG_OXY"/>
    <property type="match status" value="1"/>
</dbReference>
<evidence type="ECO:0000313" key="4">
    <source>
        <dbReference type="Proteomes" id="UP000295783"/>
    </source>
</evidence>
<name>A0A4R6WR56_9PROT</name>